<protein>
    <submittedName>
        <fullName evidence="2">SidA/IucD/PvdA family monooxygenase</fullName>
    </submittedName>
</protein>
<proteinExistence type="predicted"/>
<keyword evidence="2" id="KW-0503">Monooxygenase</keyword>
<dbReference type="Pfam" id="PF13738">
    <property type="entry name" value="Pyr_redox_3"/>
    <property type="match status" value="1"/>
</dbReference>
<dbReference type="PRINTS" id="PR00469">
    <property type="entry name" value="PNDRDTASEII"/>
</dbReference>
<organism evidence="2 3">
    <name type="scientific">Phytoactinopolyspora mesophila</name>
    <dbReference type="NCBI Taxonomy" id="2650750"/>
    <lineage>
        <taxon>Bacteria</taxon>
        <taxon>Bacillati</taxon>
        <taxon>Actinomycetota</taxon>
        <taxon>Actinomycetes</taxon>
        <taxon>Jiangellales</taxon>
        <taxon>Jiangellaceae</taxon>
        <taxon>Phytoactinopolyspora</taxon>
    </lineage>
</organism>
<evidence type="ECO:0000256" key="1">
    <source>
        <dbReference type="ARBA" id="ARBA00023002"/>
    </source>
</evidence>
<keyword evidence="1" id="KW-0560">Oxidoreductase</keyword>
<name>A0A7K3M2E3_9ACTN</name>
<dbReference type="PRINTS" id="PR00368">
    <property type="entry name" value="FADPNR"/>
</dbReference>
<accession>A0A7K3M2E3</accession>
<reference evidence="2 3" key="1">
    <citation type="submission" date="2019-11" db="EMBL/GenBank/DDBJ databases">
        <authorList>
            <person name="Li X.-J."/>
            <person name="Feng X.-M."/>
        </authorList>
    </citation>
    <scope>NUCLEOTIDE SEQUENCE [LARGE SCALE GENOMIC DNA]</scope>
    <source>
        <strain evidence="2 3">XMNu-373</strain>
    </source>
</reference>
<dbReference type="PANTHER" id="PTHR43539">
    <property type="entry name" value="FLAVIN-BINDING MONOOXYGENASE-LIKE PROTEIN (AFU_ORTHOLOGUE AFUA_4G09220)"/>
    <property type="match status" value="1"/>
</dbReference>
<comment type="caution">
    <text evidence="2">The sequence shown here is derived from an EMBL/GenBank/DDBJ whole genome shotgun (WGS) entry which is preliminary data.</text>
</comment>
<dbReference type="Proteomes" id="UP000460435">
    <property type="component" value="Unassembled WGS sequence"/>
</dbReference>
<dbReference type="GO" id="GO:0004497">
    <property type="term" value="F:monooxygenase activity"/>
    <property type="evidence" value="ECO:0007669"/>
    <property type="project" value="UniProtKB-KW"/>
</dbReference>
<keyword evidence="3" id="KW-1185">Reference proteome</keyword>
<dbReference type="SUPFAM" id="SSF51905">
    <property type="entry name" value="FAD/NAD(P)-binding domain"/>
    <property type="match status" value="2"/>
</dbReference>
<dbReference type="InterPro" id="IPR050982">
    <property type="entry name" value="Auxin_biosynth/cation_transpt"/>
</dbReference>
<sequence length="363" mass="38784">MLTGMASTSSTSVIIIGAGQSGLAAARTAADSGLTPVVLESSDRPAGSWPQYYESLKLFSPAQYSSFPGTPFPGDPDGYPVRDQVASYIERYANTLDVEIRTNTRVTAVETAGEGFAVHTEHGDTLSAAGVVAASGSFSNPYRPQLPGQERFTGEVLHVADYRSPDRYAGKRVIVVGAGNSAIQVGYELGQVASTTLATRAPITFTPQRKLGKDLHYWLKVTKLDLLPPAWLARLFHTTLVIDTGRYQSAVEAGRPDRRPMFSALDGSDVIWSDGTREPVDTILLATGYRPSLGYLAGLGALDADGMPRHESGISTTHPGLVYLGLEFQRSFSSNTLRGVHRDAEFVIPPLAAHVSKAATTIA</sequence>
<dbReference type="PANTHER" id="PTHR43539:SF78">
    <property type="entry name" value="FLAVIN-CONTAINING MONOOXYGENASE"/>
    <property type="match status" value="1"/>
</dbReference>
<dbReference type="InterPro" id="IPR036188">
    <property type="entry name" value="FAD/NAD-bd_sf"/>
</dbReference>
<dbReference type="EMBL" id="WLZY01000003">
    <property type="protein sequence ID" value="NDL57473.1"/>
    <property type="molecule type" value="Genomic_DNA"/>
</dbReference>
<dbReference type="Gene3D" id="3.50.50.60">
    <property type="entry name" value="FAD/NAD(P)-binding domain"/>
    <property type="match status" value="1"/>
</dbReference>
<dbReference type="AlphaFoldDB" id="A0A7K3M2E3"/>
<evidence type="ECO:0000313" key="2">
    <source>
        <dbReference type="EMBL" id="NDL57473.1"/>
    </source>
</evidence>
<evidence type="ECO:0000313" key="3">
    <source>
        <dbReference type="Proteomes" id="UP000460435"/>
    </source>
</evidence>
<dbReference type="GO" id="GO:0050660">
    <property type="term" value="F:flavin adenine dinucleotide binding"/>
    <property type="evidence" value="ECO:0007669"/>
    <property type="project" value="TreeGrafter"/>
</dbReference>
<gene>
    <name evidence="2" type="ORF">F7O44_10350</name>
</gene>